<dbReference type="InterPro" id="IPR000719">
    <property type="entry name" value="Prot_kinase_dom"/>
</dbReference>
<protein>
    <recommendedName>
        <fullName evidence="2">Protein kinase domain-containing protein</fullName>
    </recommendedName>
</protein>
<evidence type="ECO:0000313" key="3">
    <source>
        <dbReference type="EMBL" id="KIJ43323.1"/>
    </source>
</evidence>
<organism evidence="3 4">
    <name type="scientific">Sphaerobolus stellatus (strain SS14)</name>
    <dbReference type="NCBI Taxonomy" id="990650"/>
    <lineage>
        <taxon>Eukaryota</taxon>
        <taxon>Fungi</taxon>
        <taxon>Dikarya</taxon>
        <taxon>Basidiomycota</taxon>
        <taxon>Agaricomycotina</taxon>
        <taxon>Agaricomycetes</taxon>
        <taxon>Phallomycetidae</taxon>
        <taxon>Geastrales</taxon>
        <taxon>Sphaerobolaceae</taxon>
        <taxon>Sphaerobolus</taxon>
    </lineage>
</organism>
<dbReference type="GO" id="GO:0005524">
    <property type="term" value="F:ATP binding"/>
    <property type="evidence" value="ECO:0007669"/>
    <property type="project" value="InterPro"/>
</dbReference>
<dbReference type="GO" id="GO:0004672">
    <property type="term" value="F:protein kinase activity"/>
    <property type="evidence" value="ECO:0007669"/>
    <property type="project" value="InterPro"/>
</dbReference>
<dbReference type="PROSITE" id="PS00109">
    <property type="entry name" value="PROTEIN_KINASE_TYR"/>
    <property type="match status" value="1"/>
</dbReference>
<dbReference type="Pfam" id="PF17667">
    <property type="entry name" value="Pkinase_fungal"/>
    <property type="match status" value="1"/>
</dbReference>
<evidence type="ECO:0000313" key="4">
    <source>
        <dbReference type="Proteomes" id="UP000054279"/>
    </source>
</evidence>
<accession>A0A0C9UJV4</accession>
<reference evidence="3 4" key="1">
    <citation type="submission" date="2014-06" db="EMBL/GenBank/DDBJ databases">
        <title>Evolutionary Origins and Diversification of the Mycorrhizal Mutualists.</title>
        <authorList>
            <consortium name="DOE Joint Genome Institute"/>
            <consortium name="Mycorrhizal Genomics Consortium"/>
            <person name="Kohler A."/>
            <person name="Kuo A."/>
            <person name="Nagy L.G."/>
            <person name="Floudas D."/>
            <person name="Copeland A."/>
            <person name="Barry K.W."/>
            <person name="Cichocki N."/>
            <person name="Veneault-Fourrey C."/>
            <person name="LaButti K."/>
            <person name="Lindquist E.A."/>
            <person name="Lipzen A."/>
            <person name="Lundell T."/>
            <person name="Morin E."/>
            <person name="Murat C."/>
            <person name="Riley R."/>
            <person name="Ohm R."/>
            <person name="Sun H."/>
            <person name="Tunlid A."/>
            <person name="Henrissat B."/>
            <person name="Grigoriev I.V."/>
            <person name="Hibbett D.S."/>
            <person name="Martin F."/>
        </authorList>
    </citation>
    <scope>NUCLEOTIDE SEQUENCE [LARGE SCALE GENOMIC DNA]</scope>
    <source>
        <strain evidence="3 4">SS14</strain>
    </source>
</reference>
<feature type="transmembrane region" description="Helical" evidence="1">
    <location>
        <begin position="152"/>
        <end position="171"/>
    </location>
</feature>
<dbReference type="InterPro" id="IPR008266">
    <property type="entry name" value="Tyr_kinase_AS"/>
</dbReference>
<keyword evidence="4" id="KW-1185">Reference proteome</keyword>
<proteinExistence type="predicted"/>
<gene>
    <name evidence="3" type="ORF">M422DRAFT_47950</name>
</gene>
<evidence type="ECO:0000256" key="1">
    <source>
        <dbReference type="SAM" id="Phobius"/>
    </source>
</evidence>
<dbReference type="HOGENOM" id="CLU_1355423_0_0_1"/>
<feature type="domain" description="Protein kinase" evidence="2">
    <location>
        <begin position="23"/>
        <end position="202"/>
    </location>
</feature>
<dbReference type="OrthoDB" id="5584477at2759"/>
<sequence length="202" mass="23141">MTRVQTGRKGYMEIGYQITRLSFQFTEMFGRGSQVWVGRGEQDQRNYAIKAAWIDGSIPGKEPEGVILQHIKDKGITKGVVQLVHYQEIRLYGERGPVDGVFSNRKVSKLTSEQRKTELIHTWLSLTPYAEIIDSFKTSKALLLAFYDALRGLYLSGFHVVYLFVFVPAYWEFYQVAGILHRDISINNILLNPRGADGNRVY</sequence>
<dbReference type="SUPFAM" id="SSF56112">
    <property type="entry name" value="Protein kinase-like (PK-like)"/>
    <property type="match status" value="1"/>
</dbReference>
<dbReference type="AlphaFoldDB" id="A0A0C9UJV4"/>
<keyword evidence="1" id="KW-1133">Transmembrane helix</keyword>
<keyword evidence="1" id="KW-0812">Transmembrane</keyword>
<dbReference type="Proteomes" id="UP000054279">
    <property type="component" value="Unassembled WGS sequence"/>
</dbReference>
<dbReference type="EMBL" id="KN837124">
    <property type="protein sequence ID" value="KIJ43323.1"/>
    <property type="molecule type" value="Genomic_DNA"/>
</dbReference>
<name>A0A0C9UJV4_SPHS4</name>
<keyword evidence="1" id="KW-0472">Membrane</keyword>
<dbReference type="InterPro" id="IPR011009">
    <property type="entry name" value="Kinase-like_dom_sf"/>
</dbReference>
<evidence type="ECO:0000259" key="2">
    <source>
        <dbReference type="PROSITE" id="PS50011"/>
    </source>
</evidence>
<dbReference type="PROSITE" id="PS50011">
    <property type="entry name" value="PROTEIN_KINASE_DOM"/>
    <property type="match status" value="1"/>
</dbReference>
<dbReference type="InterPro" id="IPR040976">
    <property type="entry name" value="Pkinase_fungal"/>
</dbReference>